<evidence type="ECO:0000313" key="1">
    <source>
        <dbReference type="EMBL" id="MCL1632293.1"/>
    </source>
</evidence>
<evidence type="ECO:0000313" key="2">
    <source>
        <dbReference type="Proteomes" id="UP001203004"/>
    </source>
</evidence>
<sequence>MIRCMCIVQYVSRSASWYLSHAVQIESGRAKYKRGDEIQYEGKRYAVIEDYGCLRVRSIDGPFNPFKPLISQLPIEE</sequence>
<dbReference type="RefSeq" id="WP_249101874.1">
    <property type="nucleotide sequence ID" value="NZ_JAMAST010000012.1"/>
</dbReference>
<organism evidence="1 2">
    <name type="scientific">Sporolactobacillus mangiferae</name>
    <dbReference type="NCBI Taxonomy" id="2940498"/>
    <lineage>
        <taxon>Bacteria</taxon>
        <taxon>Bacillati</taxon>
        <taxon>Bacillota</taxon>
        <taxon>Bacilli</taxon>
        <taxon>Bacillales</taxon>
        <taxon>Sporolactobacillaceae</taxon>
        <taxon>Sporolactobacillus</taxon>
    </lineage>
</organism>
<dbReference type="EMBL" id="JAMAST010000012">
    <property type="protein sequence ID" value="MCL1632293.1"/>
    <property type="molecule type" value="Genomic_DNA"/>
</dbReference>
<name>A0ABT0MCJ5_9BACL</name>
<accession>A0ABT0MCJ5</accession>
<gene>
    <name evidence="1" type="ORF">M3N64_10120</name>
</gene>
<comment type="caution">
    <text evidence="1">The sequence shown here is derived from an EMBL/GenBank/DDBJ whole genome shotgun (WGS) entry which is preliminary data.</text>
</comment>
<reference evidence="1 2" key="1">
    <citation type="submission" date="2022-05" db="EMBL/GenBank/DDBJ databases">
        <title>Sporolactobacillus sp nov CPB3-1, isolated from tree bark (Mangifera indica L.).</title>
        <authorList>
            <person name="Phuengjayaem S."/>
            <person name="Tanasupawat S."/>
        </authorList>
    </citation>
    <scope>NUCLEOTIDE SEQUENCE [LARGE SCALE GENOMIC DNA]</scope>
    <source>
        <strain evidence="1 2">CPB3-1</strain>
    </source>
</reference>
<keyword evidence="2" id="KW-1185">Reference proteome</keyword>
<proteinExistence type="predicted"/>
<dbReference type="Proteomes" id="UP001203004">
    <property type="component" value="Unassembled WGS sequence"/>
</dbReference>
<protein>
    <submittedName>
        <fullName evidence="1">Uncharacterized protein</fullName>
    </submittedName>
</protein>